<keyword evidence="1" id="KW-0175">Coiled coil</keyword>
<gene>
    <name evidence="3" type="ORF">g.171941</name>
</gene>
<feature type="region of interest" description="Disordered" evidence="2">
    <location>
        <begin position="1832"/>
        <end position="1906"/>
    </location>
</feature>
<sequence>MDNFESTFLRWICLFDEFKDNEYSNIKNLVSSTSFKQFVDNVFCLKCSSTLSTENTQVYNTIKVNYCEFEVQKYEELYIEENSIYTCVVVLLHALLKCTNDKYRNQLSERMDNDEQELLANFLKATQSVSFTKQNISEALMLINDSKHTSINVSEIYSNNNTPIRSKSMRRSYLQEFCESPKSQCLINQEKEKYITKLTEDYKNECEENYKLAENVKYLKDLNAKLSNKLEDKDKILQLLKDEIKEYSKPNQSPENKTDNTLIIKKLNRDKIDLEMNCNELKQQITELEKKHKELNGKFETKTSDYNNLILMFDNIESENMMLKNNLKLFEETIEAKDTEITSLKDELCNKSITNNPTSISGQESNAMPSNTLFNELSCLKLEEITHDKEKYRHKYKSIKKELSNTEIHVEELNEKINILEKKLIDNETHKDELIDQFSNKIKELQECQKKKNNLESKIRHLKDTIKDNENHIESLCSKLDKKEKQIETLSVEIDSVKKSKTMIELILSKTNTEIEAIHEEHDEKVKNLQLVIEEYKNSEKLSHQNYINLQNNMKNVENDLANKENIIIFYEEKMAENYHIISTQEEQLNTLYHEKLLLESHLKDLKIEIETQQKKFSDKNHEMENCLEYYLDELKDIKNEKTKIEEILLCKKKEIEQQIDLINYQKYVIKTLESEQCSQQIIINDLNEVVEQKSSENKDLSAKVQESTLNLNKLNEQLNVALTDNNTLETNLKENELQMKTLKEEFRCQITDIKNELENQIEKLQDTIEKKQNDFNDQLIICNKLTETISQLQVEKYELEEKLKSSGQDLNQKQIQLEQTTEENNKLKQTVDYTESQCVDLQHQLNELKNILLKKEEDIRLLNLDVSDYSVSKENLQKEIIEVQQVLNNKNIELKNKIQLYNEQREAIVKLNYEKECLSDKIKNLEDSLSHNEYKFNLSEGKLYDCSNTIDNLEKKINEMKNEKSFLELELNETITKLSNANQDLALQLEINETNLLETQEKLILEQNELKKQMEKSNEQLKTISNLNAEKDKLEEETNKLQKCLNINNDNLKSLQDKVLICEKQYEELQTLNINLVSELGENQLKLINLHQESKQQLEDMNSKYIEVQEKCNNKQIELDEYITKYNCLMKTITNLTTERDDLINKTDVLENTLLNKDIAITANQEKLLEYEEMNNRLITEKTVMEVDLTQRLEEMDTKLADLQKELYNVHLSLKTQEKENDQHLKTIIVLTSDKDNLINETKTLKDCLLEKEKILTLNDLKLIGFETQLNELLSQKNYLEAELYDTKVQLDNIQQNLTQKLEVTNKKLQEVEEQHINLQKELDTQNKCSIEQLEKINSLTSEKNNLVNETNKLKENLAQNVIDLELTQNKLQDYDKQNNEKEIQNTLLMTELNQLKCQLNNLRQESTEEIDKINKKNLEAQEQFSHKQSEINEQIKLKNDLIKDIYQKINHLKNMKVELESILKKERKDFETCLNYSFNHIKNNPIVDNHHDSLIEVITSADTFIEQNGIQLTQVENCDEYSIIEKVKKIFEALKMFIISLKSQGNEQAIDYTKNESNETYAELLALSKTQQATIKELEAGITTLKSECNYKMTKVQQKTQEYVTSEYEKKFERKREQMKQFCKDLEAKIHQDYEFKLSKYKDKITKDEIHIKELGRQLWEVSDKYLRLQQKDRRESTISLPPFEMSMISETATTLPKYNSFTLPKSNSVGQIKSLVEESTRPYDNTKRNVPSGIGKKFSLSSGKIFPKEEDEEGEMFNHSCLSDLKQGKVRLNDNKKQHNERLSELQARNSLCPPHLRSCYAAETNFLPNTSLVTEEDIKTTANFSDYETENLIPNDRTKKKDRNQTSYKKPGPPTPSKNGGRVSLTSNQKTTLKESKETNTNKRRASSTPNKLFSLFMSKKN</sequence>
<feature type="compositionally biased region" description="Basic and acidic residues" evidence="2">
    <location>
        <begin position="1876"/>
        <end position="1885"/>
    </location>
</feature>
<protein>
    <submittedName>
        <fullName evidence="3">Uncharacterized protein</fullName>
    </submittedName>
</protein>
<feature type="coiled-coil region" evidence="1">
    <location>
        <begin position="382"/>
        <end position="648"/>
    </location>
</feature>
<reference evidence="3" key="1">
    <citation type="submission" date="2018-04" db="EMBL/GenBank/DDBJ databases">
        <title>Transcriptome of Schizaphis graminum biotype I.</title>
        <authorList>
            <person name="Scully E.D."/>
            <person name="Geib S.M."/>
            <person name="Palmer N.A."/>
            <person name="Koch K."/>
            <person name="Bradshaw J."/>
            <person name="Heng-Moss T."/>
            <person name="Sarath G."/>
        </authorList>
    </citation>
    <scope>NUCLEOTIDE SEQUENCE</scope>
</reference>
<evidence type="ECO:0000256" key="1">
    <source>
        <dbReference type="SAM" id="Coils"/>
    </source>
</evidence>
<feature type="coiled-coil region" evidence="1">
    <location>
        <begin position="1296"/>
        <end position="1425"/>
    </location>
</feature>
<proteinExistence type="predicted"/>
<accession>A0A2S2NC21</accession>
<feature type="coiled-coil region" evidence="1">
    <location>
        <begin position="219"/>
        <end position="347"/>
    </location>
</feature>
<dbReference type="EMBL" id="GGMR01002039">
    <property type="protein sequence ID" value="MBY14658.1"/>
    <property type="molecule type" value="Transcribed_RNA"/>
</dbReference>
<dbReference type="Gene3D" id="1.10.287.1490">
    <property type="match status" value="1"/>
</dbReference>
<feature type="coiled-coil region" evidence="1">
    <location>
        <begin position="684"/>
        <end position="1154"/>
    </location>
</feature>
<evidence type="ECO:0000313" key="3">
    <source>
        <dbReference type="EMBL" id="MBY14658.1"/>
    </source>
</evidence>
<organism evidence="3">
    <name type="scientific">Schizaphis graminum</name>
    <name type="common">Green bug aphid</name>
    <dbReference type="NCBI Taxonomy" id="13262"/>
    <lineage>
        <taxon>Eukaryota</taxon>
        <taxon>Metazoa</taxon>
        <taxon>Ecdysozoa</taxon>
        <taxon>Arthropoda</taxon>
        <taxon>Hexapoda</taxon>
        <taxon>Insecta</taxon>
        <taxon>Pterygota</taxon>
        <taxon>Neoptera</taxon>
        <taxon>Paraneoptera</taxon>
        <taxon>Hemiptera</taxon>
        <taxon>Sternorrhyncha</taxon>
        <taxon>Aphidomorpha</taxon>
        <taxon>Aphidoidea</taxon>
        <taxon>Aphididae</taxon>
        <taxon>Aphidini</taxon>
        <taxon>Schizaphis</taxon>
    </lineage>
</organism>
<evidence type="ECO:0000256" key="2">
    <source>
        <dbReference type="SAM" id="MobiDB-lite"/>
    </source>
</evidence>
<name>A0A2S2NC21_SCHGA</name>
<feature type="coiled-coil region" evidence="1">
    <location>
        <begin position="1765"/>
        <end position="1792"/>
    </location>
</feature>